<proteinExistence type="inferred from homology"/>
<dbReference type="Pfam" id="PF00702">
    <property type="entry name" value="Hydrolase"/>
    <property type="match status" value="1"/>
</dbReference>
<gene>
    <name evidence="5" type="ORF">U1T56_12475</name>
</gene>
<dbReference type="Gene3D" id="3.40.50.1000">
    <property type="entry name" value="HAD superfamily/HAD-like"/>
    <property type="match status" value="1"/>
</dbReference>
<comment type="similarity">
    <text evidence="2">Belongs to the HAD-like hydrolase superfamily. CbbY/CbbZ/Gph/YieH family.</text>
</comment>
<dbReference type="GO" id="GO:0016787">
    <property type="term" value="F:hydrolase activity"/>
    <property type="evidence" value="ECO:0007669"/>
    <property type="project" value="UniProtKB-KW"/>
</dbReference>
<dbReference type="EMBL" id="JBBLZC010000011">
    <property type="protein sequence ID" value="MEK0083970.1"/>
    <property type="molecule type" value="Genomic_DNA"/>
</dbReference>
<dbReference type="InterPro" id="IPR051600">
    <property type="entry name" value="Beta-PGM-like"/>
</dbReference>
<dbReference type="PANTHER" id="PTHR46193:SF10">
    <property type="entry name" value="6-PHOSPHOGLUCONATE PHOSPHATASE"/>
    <property type="match status" value="1"/>
</dbReference>
<evidence type="ECO:0000256" key="1">
    <source>
        <dbReference type="ARBA" id="ARBA00001946"/>
    </source>
</evidence>
<dbReference type="SFLD" id="SFLDG01129">
    <property type="entry name" value="C1.5:_HAD__Beta-PGM__Phosphata"/>
    <property type="match status" value="1"/>
</dbReference>
<comment type="cofactor">
    <cofactor evidence="1">
        <name>Mg(2+)</name>
        <dbReference type="ChEBI" id="CHEBI:18420"/>
    </cofactor>
</comment>
<evidence type="ECO:0000313" key="5">
    <source>
        <dbReference type="EMBL" id="MEK0083970.1"/>
    </source>
</evidence>
<organism evidence="5 6">
    <name type="scientific">Benzoatithermus flavus</name>
    <dbReference type="NCBI Taxonomy" id="3108223"/>
    <lineage>
        <taxon>Bacteria</taxon>
        <taxon>Pseudomonadati</taxon>
        <taxon>Pseudomonadota</taxon>
        <taxon>Alphaproteobacteria</taxon>
        <taxon>Geminicoccales</taxon>
        <taxon>Geminicoccaceae</taxon>
        <taxon>Benzoatithermus</taxon>
    </lineage>
</organism>
<evidence type="ECO:0000313" key="6">
    <source>
        <dbReference type="Proteomes" id="UP001375743"/>
    </source>
</evidence>
<sequence>MAGRAVDLVVFDMDGVLVDSEPISCRITAESLTRAGYPISAEEVRNRFLGISTPDMMRAVEAALARPLPPHFRERLRDSLLAAFERELAPMPGIAALLDWLPARYCVASSSHPERIRRSLEITGLYDRFAPHLFSSSMVARGKPAPDLFLHAAVVMDTAPARTVVVEDSEAGVRAGRAAGMTVIGFTGGGHVDTADHAPRLLACGADHVARDMAALRAILETLLTG</sequence>
<comment type="caution">
    <text evidence="5">The sequence shown here is derived from an EMBL/GenBank/DDBJ whole genome shotgun (WGS) entry which is preliminary data.</text>
</comment>
<evidence type="ECO:0000256" key="2">
    <source>
        <dbReference type="ARBA" id="ARBA00006171"/>
    </source>
</evidence>
<dbReference type="InterPro" id="IPR023214">
    <property type="entry name" value="HAD_sf"/>
</dbReference>
<accession>A0ABU8XU73</accession>
<dbReference type="SUPFAM" id="SSF56784">
    <property type="entry name" value="HAD-like"/>
    <property type="match status" value="1"/>
</dbReference>
<keyword evidence="3" id="KW-0479">Metal-binding</keyword>
<reference evidence="5 6" key="1">
    <citation type="submission" date="2024-01" db="EMBL/GenBank/DDBJ databases">
        <title>Multi-omics insights into the function and evolution of sodium benzoate biodegradation pathways in Benzoatithermus flavus gen. nov., sp. nov. from hot spring.</title>
        <authorList>
            <person name="Hu C.-J."/>
            <person name="Li W.-J."/>
        </authorList>
    </citation>
    <scope>NUCLEOTIDE SEQUENCE [LARGE SCALE GENOMIC DNA]</scope>
    <source>
        <strain evidence="5 6">SYSU G07066</strain>
    </source>
</reference>
<dbReference type="EC" id="3.1.3.-" evidence="5"/>
<name>A0ABU8XU73_9PROT</name>
<dbReference type="InterPro" id="IPR023198">
    <property type="entry name" value="PGP-like_dom2"/>
</dbReference>
<dbReference type="CDD" id="cd07526">
    <property type="entry name" value="HAD_BPGM_like"/>
    <property type="match status" value="1"/>
</dbReference>
<dbReference type="RefSeq" id="WP_418159821.1">
    <property type="nucleotide sequence ID" value="NZ_JBBLZC010000011.1"/>
</dbReference>
<evidence type="ECO:0000256" key="4">
    <source>
        <dbReference type="ARBA" id="ARBA00022842"/>
    </source>
</evidence>
<dbReference type="InterPro" id="IPR006439">
    <property type="entry name" value="HAD-SF_hydro_IA"/>
</dbReference>
<dbReference type="SFLD" id="SFLDG01135">
    <property type="entry name" value="C1.5.6:_HAD__Beta-PGM__Phospha"/>
    <property type="match status" value="1"/>
</dbReference>
<dbReference type="Gene3D" id="1.10.150.240">
    <property type="entry name" value="Putative phosphatase, domain 2"/>
    <property type="match status" value="1"/>
</dbReference>
<dbReference type="NCBIfam" id="TIGR01509">
    <property type="entry name" value="HAD-SF-IA-v3"/>
    <property type="match status" value="1"/>
</dbReference>
<dbReference type="Proteomes" id="UP001375743">
    <property type="component" value="Unassembled WGS sequence"/>
</dbReference>
<dbReference type="InterPro" id="IPR036412">
    <property type="entry name" value="HAD-like_sf"/>
</dbReference>
<keyword evidence="4" id="KW-0460">Magnesium</keyword>
<dbReference type="SFLD" id="SFLDS00003">
    <property type="entry name" value="Haloacid_Dehalogenase"/>
    <property type="match status" value="1"/>
</dbReference>
<keyword evidence="6" id="KW-1185">Reference proteome</keyword>
<dbReference type="PANTHER" id="PTHR46193">
    <property type="entry name" value="6-PHOSPHOGLUCONATE PHOSPHATASE"/>
    <property type="match status" value="1"/>
</dbReference>
<evidence type="ECO:0000256" key="3">
    <source>
        <dbReference type="ARBA" id="ARBA00022723"/>
    </source>
</evidence>
<keyword evidence="5" id="KW-0378">Hydrolase</keyword>
<protein>
    <submittedName>
        <fullName evidence="5">HAD family hydrolase</fullName>
        <ecNumber evidence="5">3.1.3.-</ecNumber>
    </submittedName>
</protein>